<dbReference type="KEGG" id="pms:KNP414_00167"/>
<dbReference type="NCBIfam" id="TIGR00778">
    <property type="entry name" value="ahpD_dom"/>
    <property type="match status" value="1"/>
</dbReference>
<dbReference type="InterPro" id="IPR004675">
    <property type="entry name" value="AhpD_core"/>
</dbReference>
<accession>F8FKV8</accession>
<dbReference type="PANTHER" id="PTHR33930:SF8">
    <property type="entry name" value="4-CARBOXYMUCONOLACTONE DECARBOXYLASE"/>
    <property type="match status" value="1"/>
</dbReference>
<proteinExistence type="predicted"/>
<evidence type="ECO:0000313" key="3">
    <source>
        <dbReference type="Proteomes" id="UP000006620"/>
    </source>
</evidence>
<dbReference type="PATRIC" id="fig|1036673.3.peg.156"/>
<feature type="domain" description="Carboxymuconolactone decarboxylase-like" evidence="1">
    <location>
        <begin position="23"/>
        <end position="104"/>
    </location>
</feature>
<dbReference type="InterPro" id="IPR029032">
    <property type="entry name" value="AhpD-like"/>
</dbReference>
<reference evidence="2 3" key="2">
    <citation type="journal article" date="2013" name="Genome Announc.">
        <title>Genome Sequence of Growth-Improving Paenibacillus mucilaginosus Strain KNP414.</title>
        <authorList>
            <person name="Lu J.J."/>
            <person name="Wang J.F."/>
            <person name="Hu X.F."/>
        </authorList>
    </citation>
    <scope>NUCLEOTIDE SEQUENCE [LARGE SCALE GENOMIC DNA]</scope>
    <source>
        <strain evidence="2 3">KNP414</strain>
    </source>
</reference>
<gene>
    <name evidence="2" type="ordered locus">KNP414_00167</name>
</gene>
<dbReference type="RefSeq" id="WP_013913984.1">
    <property type="nucleotide sequence ID" value="NC_015690.1"/>
</dbReference>
<evidence type="ECO:0000313" key="2">
    <source>
        <dbReference type="EMBL" id="AEI38818.1"/>
    </source>
</evidence>
<dbReference type="EMBL" id="CP002869">
    <property type="protein sequence ID" value="AEI38818.1"/>
    <property type="molecule type" value="Genomic_DNA"/>
</dbReference>
<dbReference type="PANTHER" id="PTHR33930">
    <property type="entry name" value="ALKYL HYDROPEROXIDE REDUCTASE AHPD"/>
    <property type="match status" value="1"/>
</dbReference>
<name>F8FKV8_PAEMK</name>
<sequence length="111" mass="11858">MTDDVMYRRSNLKRIPDVQKLVPAAAGAYFRFEKEAFAEGAVPSRTKELIAIAAAHITGCPYCIDVHVSKFKALGGTVEEVMEAAVVAGAVKAGAALAHSTHAIRAYEELP</sequence>
<dbReference type="AlphaFoldDB" id="F8FKV8"/>
<dbReference type="InterPro" id="IPR003779">
    <property type="entry name" value="CMD-like"/>
</dbReference>
<dbReference type="SUPFAM" id="SSF69118">
    <property type="entry name" value="AhpD-like"/>
    <property type="match status" value="1"/>
</dbReference>
<evidence type="ECO:0000259" key="1">
    <source>
        <dbReference type="Pfam" id="PF02627"/>
    </source>
</evidence>
<dbReference type="Proteomes" id="UP000006620">
    <property type="component" value="Chromosome"/>
</dbReference>
<dbReference type="Pfam" id="PF02627">
    <property type="entry name" value="CMD"/>
    <property type="match status" value="1"/>
</dbReference>
<dbReference type="HOGENOM" id="CLU_137228_3_1_9"/>
<reference evidence="3" key="1">
    <citation type="submission" date="2011-06" db="EMBL/GenBank/DDBJ databases">
        <title>Complete genome sequence of Paenibacillus mucilaginosus KNP414.</title>
        <authorList>
            <person name="Wang J."/>
            <person name="Hu S."/>
            <person name="Hu X."/>
            <person name="Zhang B."/>
            <person name="Dong D."/>
            <person name="Zhang S."/>
            <person name="Zhao K."/>
            <person name="Wu D."/>
        </authorList>
    </citation>
    <scope>NUCLEOTIDE SEQUENCE [LARGE SCALE GENOMIC DNA]</scope>
    <source>
        <strain evidence="3">KNP414</strain>
    </source>
</reference>
<organism evidence="2 3">
    <name type="scientific">Paenibacillus mucilaginosus (strain KNP414)</name>
    <dbReference type="NCBI Taxonomy" id="1036673"/>
    <lineage>
        <taxon>Bacteria</taxon>
        <taxon>Bacillati</taxon>
        <taxon>Bacillota</taxon>
        <taxon>Bacilli</taxon>
        <taxon>Bacillales</taxon>
        <taxon>Paenibacillaceae</taxon>
        <taxon>Paenibacillus</taxon>
    </lineage>
</organism>
<protein>
    <recommendedName>
        <fullName evidence="1">Carboxymuconolactone decarboxylase-like domain-containing protein</fullName>
    </recommendedName>
</protein>
<dbReference type="Gene3D" id="1.20.1290.10">
    <property type="entry name" value="AhpD-like"/>
    <property type="match status" value="1"/>
</dbReference>
<dbReference type="GO" id="GO:0051920">
    <property type="term" value="F:peroxiredoxin activity"/>
    <property type="evidence" value="ECO:0007669"/>
    <property type="project" value="InterPro"/>
</dbReference>